<evidence type="ECO:0000313" key="3">
    <source>
        <dbReference type="EMBL" id="PRD15993.1"/>
    </source>
</evidence>
<dbReference type="PRINTS" id="PR00040">
    <property type="entry name" value="HTHMERR"/>
</dbReference>
<dbReference type="InterPro" id="IPR047057">
    <property type="entry name" value="MerR_fam"/>
</dbReference>
<evidence type="ECO:0000259" key="2">
    <source>
        <dbReference type="PROSITE" id="PS50937"/>
    </source>
</evidence>
<evidence type="ECO:0000313" key="4">
    <source>
        <dbReference type="Proteomes" id="UP000239181"/>
    </source>
</evidence>
<reference evidence="3 4" key="1">
    <citation type="submission" date="2017-10" db="EMBL/GenBank/DDBJ databases">
        <title>Draft genome of two endophytic bacteria isolated from 'guarana' Paullinia cupana (Mart.) Ducke.</title>
        <authorList>
            <person name="Siqueira K.A."/>
            <person name="Liotti R.G."/>
            <person name="Mendes T.A."/>
            <person name="Soares M.A."/>
        </authorList>
    </citation>
    <scope>NUCLEOTIDE SEQUENCE [LARGE SCALE GENOMIC DNA]</scope>
    <source>
        <strain evidence="3 4">342</strain>
    </source>
</reference>
<dbReference type="CDD" id="cd01282">
    <property type="entry name" value="HTH_MerR-like_sg3"/>
    <property type="match status" value="1"/>
</dbReference>
<dbReference type="EMBL" id="PDET01000004">
    <property type="protein sequence ID" value="PRD15993.1"/>
    <property type="molecule type" value="Genomic_DNA"/>
</dbReference>
<gene>
    <name evidence="3" type="ORF">CQW29_07640</name>
</gene>
<dbReference type="PROSITE" id="PS50937">
    <property type="entry name" value="HTH_MERR_2"/>
    <property type="match status" value="1"/>
</dbReference>
<dbReference type="OrthoDB" id="9808480at2"/>
<organism evidence="3 4">
    <name type="scientific">Pantoea coffeiphila</name>
    <dbReference type="NCBI Taxonomy" id="1465635"/>
    <lineage>
        <taxon>Bacteria</taxon>
        <taxon>Pseudomonadati</taxon>
        <taxon>Pseudomonadota</taxon>
        <taxon>Gammaproteobacteria</taxon>
        <taxon>Enterobacterales</taxon>
        <taxon>Erwiniaceae</taxon>
        <taxon>Pantoea</taxon>
    </lineage>
</organism>
<feature type="domain" description="HTH merR-type" evidence="2">
    <location>
        <begin position="1"/>
        <end position="68"/>
    </location>
</feature>
<dbReference type="GO" id="GO:0003677">
    <property type="term" value="F:DNA binding"/>
    <property type="evidence" value="ECO:0007669"/>
    <property type="project" value="UniProtKB-KW"/>
</dbReference>
<dbReference type="RefSeq" id="WP_105592127.1">
    <property type="nucleotide sequence ID" value="NZ_PDET01000004.1"/>
</dbReference>
<name>A0A2S9IDW4_9GAMM</name>
<protein>
    <submittedName>
        <fullName evidence="3">MerR family transcriptional regulator</fullName>
    </submittedName>
</protein>
<evidence type="ECO:0000256" key="1">
    <source>
        <dbReference type="ARBA" id="ARBA00023125"/>
    </source>
</evidence>
<proteinExistence type="predicted"/>
<dbReference type="InterPro" id="IPR000551">
    <property type="entry name" value="MerR-type_HTH_dom"/>
</dbReference>
<keyword evidence="1" id="KW-0238">DNA-binding</keyword>
<dbReference type="SUPFAM" id="SSF46955">
    <property type="entry name" value="Putative DNA-binding domain"/>
    <property type="match status" value="1"/>
</dbReference>
<dbReference type="Proteomes" id="UP000239181">
    <property type="component" value="Unassembled WGS sequence"/>
</dbReference>
<dbReference type="PANTHER" id="PTHR30204">
    <property type="entry name" value="REDOX-CYCLING DRUG-SENSING TRANSCRIPTIONAL ACTIVATOR SOXR"/>
    <property type="match status" value="1"/>
</dbReference>
<dbReference type="GO" id="GO:0003700">
    <property type="term" value="F:DNA-binding transcription factor activity"/>
    <property type="evidence" value="ECO:0007669"/>
    <property type="project" value="InterPro"/>
</dbReference>
<dbReference type="Pfam" id="PF13411">
    <property type="entry name" value="MerR_1"/>
    <property type="match status" value="1"/>
</dbReference>
<dbReference type="PANTHER" id="PTHR30204:SF92">
    <property type="entry name" value="HTH-TYPE TRANSCRIPTIONAL REGULATOR ZNTR"/>
    <property type="match status" value="1"/>
</dbReference>
<dbReference type="SMART" id="SM00422">
    <property type="entry name" value="HTH_MERR"/>
    <property type="match status" value="1"/>
</dbReference>
<keyword evidence="4" id="KW-1185">Reference proteome</keyword>
<dbReference type="InterPro" id="IPR009061">
    <property type="entry name" value="DNA-bd_dom_put_sf"/>
</dbReference>
<accession>A0A2S9IDW4</accession>
<dbReference type="AlphaFoldDB" id="A0A2S9IDW4"/>
<dbReference type="PROSITE" id="PS00552">
    <property type="entry name" value="HTH_MERR_1"/>
    <property type="match status" value="1"/>
</dbReference>
<comment type="caution">
    <text evidence="3">The sequence shown here is derived from an EMBL/GenBank/DDBJ whole genome shotgun (WGS) entry which is preliminary data.</text>
</comment>
<sequence length="110" mass="12197">MQIGKLASLTGVSIRMLRYYEKAGLLHPTRSGTNYRHFSQQDVETVRQVLMLNAAGFTLPVIRSLLNCVSSGSAPCEALQVKVHEQLDVIERQMADLDESRGLLQGLLGR</sequence>
<dbReference type="Gene3D" id="1.10.1660.10">
    <property type="match status" value="1"/>
</dbReference>